<keyword evidence="1" id="KW-0472">Membrane</keyword>
<comment type="caution">
    <text evidence="2">The sequence shown here is derived from an EMBL/GenBank/DDBJ whole genome shotgun (WGS) entry which is preliminary data.</text>
</comment>
<organism evidence="2 3">
    <name type="scientific">Paramecium octaurelia</name>
    <dbReference type="NCBI Taxonomy" id="43137"/>
    <lineage>
        <taxon>Eukaryota</taxon>
        <taxon>Sar</taxon>
        <taxon>Alveolata</taxon>
        <taxon>Ciliophora</taxon>
        <taxon>Intramacronucleata</taxon>
        <taxon>Oligohymenophorea</taxon>
        <taxon>Peniculida</taxon>
        <taxon>Parameciidae</taxon>
        <taxon>Paramecium</taxon>
    </lineage>
</organism>
<evidence type="ECO:0000313" key="3">
    <source>
        <dbReference type="Proteomes" id="UP000683925"/>
    </source>
</evidence>
<sequence length="65" mass="7891">MKFDCDFTMGKQVLKQFTHLVKSKCKQVDLISITYFILKYVMLFQTSYHYMVLVLQQLFFQIKLK</sequence>
<proteinExistence type="predicted"/>
<reference evidence="2" key="1">
    <citation type="submission" date="2021-01" db="EMBL/GenBank/DDBJ databases">
        <authorList>
            <consortium name="Genoscope - CEA"/>
            <person name="William W."/>
        </authorList>
    </citation>
    <scope>NUCLEOTIDE SEQUENCE</scope>
</reference>
<evidence type="ECO:0000313" key="2">
    <source>
        <dbReference type="EMBL" id="CAD8134075.1"/>
    </source>
</evidence>
<name>A0A8S1S3B8_PAROT</name>
<accession>A0A8S1S3B8</accession>
<keyword evidence="3" id="KW-1185">Reference proteome</keyword>
<dbReference type="EMBL" id="CAJJDP010000004">
    <property type="protein sequence ID" value="CAD8134075.1"/>
    <property type="molecule type" value="Genomic_DNA"/>
</dbReference>
<gene>
    <name evidence="2" type="ORF">POCTA_138.1.T0050247</name>
</gene>
<protein>
    <submittedName>
        <fullName evidence="2">Uncharacterized protein</fullName>
    </submittedName>
</protein>
<evidence type="ECO:0000256" key="1">
    <source>
        <dbReference type="SAM" id="Phobius"/>
    </source>
</evidence>
<dbReference type="Proteomes" id="UP000683925">
    <property type="component" value="Unassembled WGS sequence"/>
</dbReference>
<keyword evidence="1" id="KW-1133">Transmembrane helix</keyword>
<dbReference type="AlphaFoldDB" id="A0A8S1S3B8"/>
<keyword evidence="1" id="KW-0812">Transmembrane</keyword>
<feature type="transmembrane region" description="Helical" evidence="1">
    <location>
        <begin position="33"/>
        <end position="55"/>
    </location>
</feature>